<organism evidence="2 3">
    <name type="scientific">Candidatus Gottesmanbacteria bacterium RIFCSPLOWO2_01_FULL_42_22</name>
    <dbReference type="NCBI Taxonomy" id="1798391"/>
    <lineage>
        <taxon>Bacteria</taxon>
        <taxon>Candidatus Gottesmaniibacteriota</taxon>
    </lineage>
</organism>
<dbReference type="EMBL" id="MFJU01000035">
    <property type="protein sequence ID" value="OGG34136.1"/>
    <property type="molecule type" value="Genomic_DNA"/>
</dbReference>
<sequence>MHRQKNILAFIGDNYNSQIDQIEHYLPLHLSRYYNVTVFEFPRINRTLTLLAKRNKLIENLNQRLTVFHSFAVFPFGKTFILFNLLNHLLNYWLLTYLLKEKYDLIISLTPEAAFLPNPGRIPLIYHVLDEYGALPWWNNFFARKQLKFLEKEAVARCRKIIVVSEKLKEKFIASKKRISLFPTPVEIEQFFVRGITEIPDDLRKLPKPIIGFAGSITFKNKIWEELLEELMKTIPDASLVLIGIIRDEVFNIRHYVGKYPNFYYLGLKKKEEIPQYIKRFNLGIIPYKLNSYGQAAYPVKVMEYLSCGIPVVASDMPSLSELKKKKLIYTAKTSQEFVKNCQIAINENSLILRQKRINLAKLYSWPIQIKNYLKLIEIKSYAKT</sequence>
<proteinExistence type="predicted"/>
<dbReference type="GO" id="GO:0016757">
    <property type="term" value="F:glycosyltransferase activity"/>
    <property type="evidence" value="ECO:0007669"/>
    <property type="project" value="TreeGrafter"/>
</dbReference>
<dbReference type="GO" id="GO:0009103">
    <property type="term" value="P:lipopolysaccharide biosynthetic process"/>
    <property type="evidence" value="ECO:0007669"/>
    <property type="project" value="TreeGrafter"/>
</dbReference>
<gene>
    <name evidence="2" type="ORF">A2968_03105</name>
</gene>
<dbReference type="Pfam" id="PF13692">
    <property type="entry name" value="Glyco_trans_1_4"/>
    <property type="match status" value="1"/>
</dbReference>
<evidence type="ECO:0008006" key="4">
    <source>
        <dbReference type="Google" id="ProtNLM"/>
    </source>
</evidence>
<comment type="caution">
    <text evidence="2">The sequence shown here is derived from an EMBL/GenBank/DDBJ whole genome shotgun (WGS) entry which is preliminary data.</text>
</comment>
<reference evidence="2 3" key="1">
    <citation type="journal article" date="2016" name="Nat. Commun.">
        <title>Thousands of microbial genomes shed light on interconnected biogeochemical processes in an aquifer system.</title>
        <authorList>
            <person name="Anantharaman K."/>
            <person name="Brown C.T."/>
            <person name="Hug L.A."/>
            <person name="Sharon I."/>
            <person name="Castelle C.J."/>
            <person name="Probst A.J."/>
            <person name="Thomas B.C."/>
            <person name="Singh A."/>
            <person name="Wilkins M.J."/>
            <person name="Karaoz U."/>
            <person name="Brodie E.L."/>
            <person name="Williams K.H."/>
            <person name="Hubbard S.S."/>
            <person name="Banfield J.F."/>
        </authorList>
    </citation>
    <scope>NUCLEOTIDE SEQUENCE [LARGE SCALE GENOMIC DNA]</scope>
</reference>
<evidence type="ECO:0000313" key="2">
    <source>
        <dbReference type="EMBL" id="OGG34136.1"/>
    </source>
</evidence>
<keyword evidence="1" id="KW-0808">Transferase</keyword>
<name>A0A1F6BB25_9BACT</name>
<dbReference type="Gene3D" id="3.40.50.2000">
    <property type="entry name" value="Glycogen Phosphorylase B"/>
    <property type="match status" value="2"/>
</dbReference>
<dbReference type="STRING" id="1798391.A2968_03105"/>
<protein>
    <recommendedName>
        <fullName evidence="4">Glycosyltransferase subfamily 4-like N-terminal domain-containing protein</fullName>
    </recommendedName>
</protein>
<dbReference type="SUPFAM" id="SSF53756">
    <property type="entry name" value="UDP-Glycosyltransferase/glycogen phosphorylase"/>
    <property type="match status" value="1"/>
</dbReference>
<dbReference type="PANTHER" id="PTHR46401:SF2">
    <property type="entry name" value="GLYCOSYLTRANSFERASE WBBK-RELATED"/>
    <property type="match status" value="1"/>
</dbReference>
<dbReference type="Proteomes" id="UP000176228">
    <property type="component" value="Unassembled WGS sequence"/>
</dbReference>
<dbReference type="PANTHER" id="PTHR46401">
    <property type="entry name" value="GLYCOSYLTRANSFERASE WBBK-RELATED"/>
    <property type="match status" value="1"/>
</dbReference>
<accession>A0A1F6BB25</accession>
<dbReference type="AlphaFoldDB" id="A0A1F6BB25"/>
<evidence type="ECO:0000256" key="1">
    <source>
        <dbReference type="ARBA" id="ARBA00022679"/>
    </source>
</evidence>
<evidence type="ECO:0000313" key="3">
    <source>
        <dbReference type="Proteomes" id="UP000176228"/>
    </source>
</evidence>